<accession>A0ACC5U6H2</accession>
<keyword evidence="2" id="KW-1185">Reference proteome</keyword>
<reference evidence="1" key="1">
    <citation type="submission" date="2021-05" db="EMBL/GenBank/DDBJ databases">
        <title>Draft genomes of bacteria isolated from model marine particles.</title>
        <authorList>
            <person name="Datta M.S."/>
            <person name="Schwartzman J.A."/>
            <person name="Enke T.N."/>
            <person name="Saavedra J."/>
            <person name="Cermak N."/>
            <person name="Cordero O.X."/>
        </authorList>
    </citation>
    <scope>NUCLEOTIDE SEQUENCE</scope>
    <source>
        <strain evidence="1">I2M19</strain>
    </source>
</reference>
<evidence type="ECO:0000313" key="2">
    <source>
        <dbReference type="Proteomes" id="UP001647509"/>
    </source>
</evidence>
<evidence type="ECO:0000313" key="1">
    <source>
        <dbReference type="EMBL" id="MBU2949914.1"/>
    </source>
</evidence>
<proteinExistence type="predicted"/>
<dbReference type="EMBL" id="JAHKPD010000008">
    <property type="protein sequence ID" value="MBU2949914.1"/>
    <property type="molecule type" value="Genomic_DNA"/>
</dbReference>
<protein>
    <submittedName>
        <fullName evidence="1">DUF3024 domain-containing protein</fullName>
    </submittedName>
</protein>
<sequence length="114" mass="13539">MATKTTDINEWTIIKFIASIRPQDPEVRKQLDFGYSYDGKVVILFEIRSAWDASKEIVQKEFAKIRFYKSKKEWHLNWMRANGKWELYEPFSKATHLEALLDIVKQDQYGCFLG</sequence>
<comment type="caution">
    <text evidence="1">The sequence shown here is derived from an EMBL/GenBank/DDBJ whole genome shotgun (WGS) entry which is preliminary data.</text>
</comment>
<name>A0ACC5U6H2_9FLAO</name>
<dbReference type="Proteomes" id="UP001647509">
    <property type="component" value="Unassembled WGS sequence"/>
</dbReference>
<organism evidence="1 2">
    <name type="scientific">Pseudotamlana agarivorans</name>
    <dbReference type="NCBI Taxonomy" id="481183"/>
    <lineage>
        <taxon>Bacteria</taxon>
        <taxon>Pseudomonadati</taxon>
        <taxon>Bacteroidota</taxon>
        <taxon>Flavobacteriia</taxon>
        <taxon>Flavobacteriales</taxon>
        <taxon>Flavobacteriaceae</taxon>
        <taxon>Pseudotamlana</taxon>
    </lineage>
</organism>
<gene>
    <name evidence="1" type="ORF">KO493_04295</name>
</gene>